<comment type="caution">
    <text evidence="1">The sequence shown here is derived from an EMBL/GenBank/DDBJ whole genome shotgun (WGS) entry which is preliminary data.</text>
</comment>
<proteinExistence type="predicted"/>
<protein>
    <submittedName>
        <fullName evidence="1">Uncharacterized protein</fullName>
    </submittedName>
</protein>
<gene>
    <name evidence="1" type="ORF">DPM33_15985</name>
</gene>
<accession>A0A330HLZ8</accession>
<keyword evidence="2" id="KW-1185">Reference proteome</keyword>
<reference evidence="1 2" key="2">
    <citation type="submission" date="2018-07" db="EMBL/GenBank/DDBJ databases">
        <title>Diversity of Mesorhizobium strains in Brazil.</title>
        <authorList>
            <person name="Helene L.C.F."/>
            <person name="Dall'Agnol R."/>
            <person name="Delamuta J.R.M."/>
            <person name="Hungria M."/>
        </authorList>
    </citation>
    <scope>NUCLEOTIDE SEQUENCE [LARGE SCALE GENOMIC DNA]</scope>
    <source>
        <strain evidence="1 2">AC99b</strain>
    </source>
</reference>
<organism evidence="1 2">
    <name type="scientific">Mesorhizobium hawassense</name>
    <dbReference type="NCBI Taxonomy" id="1209954"/>
    <lineage>
        <taxon>Bacteria</taxon>
        <taxon>Pseudomonadati</taxon>
        <taxon>Pseudomonadota</taxon>
        <taxon>Alphaproteobacteria</taxon>
        <taxon>Hyphomicrobiales</taxon>
        <taxon>Phyllobacteriaceae</taxon>
        <taxon>Mesorhizobium</taxon>
    </lineage>
</organism>
<name>A0A330HLZ8_9HYPH</name>
<dbReference type="Proteomes" id="UP000251558">
    <property type="component" value="Unassembled WGS sequence"/>
</dbReference>
<dbReference type="AlphaFoldDB" id="A0A330HLZ8"/>
<dbReference type="EMBL" id="QMBP01000007">
    <property type="protein sequence ID" value="RAZ89691.1"/>
    <property type="molecule type" value="Genomic_DNA"/>
</dbReference>
<reference evidence="2" key="1">
    <citation type="submission" date="2018-06" db="EMBL/GenBank/DDBJ databases">
        <authorList>
            <person name="Helene L.C."/>
            <person name="Dall'Agnol R."/>
            <person name="Delamuta J.R."/>
            <person name="Hungria M."/>
        </authorList>
    </citation>
    <scope>NUCLEOTIDE SEQUENCE [LARGE SCALE GENOMIC DNA]</scope>
    <source>
        <strain evidence="2">AC99b</strain>
    </source>
</reference>
<sequence length="90" mass="9436">MGCKEAADIRKRRGQADVILAVFALYDTVFGDEISGLKPGPSADIEVAARQGLDEARADDPAILLAVAAFIAGDRIMVAGVPAMSDEECE</sequence>
<evidence type="ECO:0000313" key="2">
    <source>
        <dbReference type="Proteomes" id="UP000251558"/>
    </source>
</evidence>
<evidence type="ECO:0000313" key="1">
    <source>
        <dbReference type="EMBL" id="RAZ89691.1"/>
    </source>
</evidence>